<name>A0ABP3YPJ3_9PSEU</name>
<dbReference type="EMBL" id="BAAAHP010000231">
    <property type="protein sequence ID" value="GAA0901297.1"/>
    <property type="molecule type" value="Genomic_DNA"/>
</dbReference>
<accession>A0ABP3YPJ3</accession>
<dbReference type="Proteomes" id="UP001499967">
    <property type="component" value="Unassembled WGS sequence"/>
</dbReference>
<sequence>MHDRQPSTLLELKIRELGMTLGEFVEHAEAFARDHGERGTISLRHLQRLISPRDRPTSLRPATRRLLEAIFATPAMELLGPPPRADLGEANSQVEAEEASSVVADWQREAAEVARLVARSARVDREALDLLASQVENTRRLDRRFGASTLLGALRLHAQHIEQLLTNATESGIRRSLAAVLVDAHTLAGWQSLDRGEVVSAWRHYGRACDAALITESVALHAHALAKQAVVLADIGRTADGAAMSGYARSLGDSGTAMLRTWLAAAHGEALAAAGKPADSLRAFDEASAAMPPPCFRASHGDEEPYVGLDDVHLARWRGHALSRIGHPEAVPVLTGALRDHDAEFTRAEAALRVDLAYAHLMAGDRAATDEQRRAAIVVIDAVGSVRQRERLNTCLAGSALIN</sequence>
<dbReference type="RefSeq" id="WP_343945826.1">
    <property type="nucleotide sequence ID" value="NZ_BAAAHP010000231.1"/>
</dbReference>
<organism evidence="1 2">
    <name type="scientific">Pseudonocardia zijingensis</name>
    <dbReference type="NCBI Taxonomy" id="153376"/>
    <lineage>
        <taxon>Bacteria</taxon>
        <taxon>Bacillati</taxon>
        <taxon>Actinomycetota</taxon>
        <taxon>Actinomycetes</taxon>
        <taxon>Pseudonocardiales</taxon>
        <taxon>Pseudonocardiaceae</taxon>
        <taxon>Pseudonocardia</taxon>
    </lineage>
</organism>
<gene>
    <name evidence="1" type="ORF">GCM10009559_67790</name>
</gene>
<reference evidence="2" key="1">
    <citation type="journal article" date="2019" name="Int. J. Syst. Evol. Microbiol.">
        <title>The Global Catalogue of Microorganisms (GCM) 10K type strain sequencing project: providing services to taxonomists for standard genome sequencing and annotation.</title>
        <authorList>
            <consortium name="The Broad Institute Genomics Platform"/>
            <consortium name="The Broad Institute Genome Sequencing Center for Infectious Disease"/>
            <person name="Wu L."/>
            <person name="Ma J."/>
        </authorList>
    </citation>
    <scope>NUCLEOTIDE SEQUENCE [LARGE SCALE GENOMIC DNA]</scope>
    <source>
        <strain evidence="2">JCM 11117</strain>
    </source>
</reference>
<evidence type="ECO:0000313" key="2">
    <source>
        <dbReference type="Proteomes" id="UP001499967"/>
    </source>
</evidence>
<comment type="caution">
    <text evidence="1">The sequence shown here is derived from an EMBL/GenBank/DDBJ whole genome shotgun (WGS) entry which is preliminary data.</text>
</comment>
<evidence type="ECO:0008006" key="3">
    <source>
        <dbReference type="Google" id="ProtNLM"/>
    </source>
</evidence>
<proteinExistence type="predicted"/>
<protein>
    <recommendedName>
        <fullName evidence="3">Transcriptional regulator</fullName>
    </recommendedName>
</protein>
<keyword evidence="2" id="KW-1185">Reference proteome</keyword>
<evidence type="ECO:0000313" key="1">
    <source>
        <dbReference type="EMBL" id="GAA0901297.1"/>
    </source>
</evidence>